<feature type="binding site" description="axial binding residue" evidence="4">
    <location>
        <position position="459"/>
    </location>
    <ligand>
        <name>heme</name>
        <dbReference type="ChEBI" id="CHEBI:30413"/>
    </ligand>
    <ligandPart>
        <name>Fe</name>
        <dbReference type="ChEBI" id="CHEBI:18248"/>
    </ligandPart>
</feature>
<dbReference type="PRINTS" id="PR00463">
    <property type="entry name" value="EP450I"/>
</dbReference>
<evidence type="ECO:0000313" key="11">
    <source>
        <dbReference type="Proteomes" id="UP000447873"/>
    </source>
</evidence>
<dbReference type="PANTHER" id="PTHR24305">
    <property type="entry name" value="CYTOCHROME P450"/>
    <property type="match status" value="1"/>
</dbReference>
<gene>
    <name evidence="7" type="ORF">BLS_001132</name>
    <name evidence="9" type="ORF">EG327_002063</name>
    <name evidence="8" type="ORF">EG328_010933</name>
</gene>
<sequence length="515" mass="59056">MHLLLFVFAAIGIVITRALLSFYRCVTCPLKDIPGPWQARFSKLWFFESVRKGNFEEVNIDLHRKYGSVVRVAPDHYSIDDPDAIKQIYGIGTKFSKSEWYDGWKHPSPERWTLFPDRNIARHAETRRRFQNLYSMTSLVSYEPFVDECADIFSQRLIEIARSGEIINMGHWFQCYAFDVVACITYSRRFGFLDSGEDINGTISALDGTTSYSTLVGIYASLHPTLFHLTSKLPNSGAQGRLCLMDFVQKQMDARKTERKSRDVEKGRASSGQQDARSALPEDFLEKMMNASEKEPEKVTQYHIFMMGLSNMIAGSDTTAVSLSAILYHLLHNPETMKKLREEIKTAEREGRCGNPKVKFRESQEMPYLQAVIKEALRMHPATGLPLWRVVPTAGVEIAGHLFPGGTNIGVNTWVAHNNPTIFPRPEEFRPERWLESNEGQVKKMEAYWMPFGLGSRTCLGKHISLLEIGKVIPRLVREFDFELVREERWKTRNHWFVKPTNFEVGVKVVKGDLE</sequence>
<dbReference type="Proteomes" id="UP000433883">
    <property type="component" value="Unassembled WGS sequence"/>
</dbReference>
<dbReference type="InterPro" id="IPR017972">
    <property type="entry name" value="Cyt_P450_CS"/>
</dbReference>
<dbReference type="Proteomes" id="UP000490939">
    <property type="component" value="Unassembled WGS sequence"/>
</dbReference>
<dbReference type="GO" id="GO:0005506">
    <property type="term" value="F:iron ion binding"/>
    <property type="evidence" value="ECO:0007669"/>
    <property type="project" value="InterPro"/>
</dbReference>
<comment type="cofactor">
    <cofactor evidence="1 4">
        <name>heme</name>
        <dbReference type="ChEBI" id="CHEBI:30413"/>
    </cofactor>
</comment>
<dbReference type="PANTHER" id="PTHR24305:SF188">
    <property type="entry name" value="P450, PUTATIVE (EUROFUNG)-RELATED"/>
    <property type="match status" value="1"/>
</dbReference>
<protein>
    <recommendedName>
        <fullName evidence="13">Cytochrome P450</fullName>
    </recommendedName>
</protein>
<dbReference type="Gene3D" id="1.10.630.10">
    <property type="entry name" value="Cytochrome P450"/>
    <property type="match status" value="1"/>
</dbReference>
<evidence type="ECO:0000256" key="3">
    <source>
        <dbReference type="ARBA" id="ARBA00023004"/>
    </source>
</evidence>
<dbReference type="AlphaFoldDB" id="A0A8H3UYK0"/>
<keyword evidence="5" id="KW-0503">Monooxygenase</keyword>
<feature type="region of interest" description="Disordered" evidence="6">
    <location>
        <begin position="254"/>
        <end position="281"/>
    </location>
</feature>
<dbReference type="Proteomes" id="UP000447873">
    <property type="component" value="Unassembled WGS sequence"/>
</dbReference>
<dbReference type="EMBL" id="WNWQ01000124">
    <property type="protein sequence ID" value="KAE9977766.1"/>
    <property type="molecule type" value="Genomic_DNA"/>
</dbReference>
<keyword evidence="2 4" id="KW-0479">Metal-binding</keyword>
<dbReference type="SUPFAM" id="SSF48264">
    <property type="entry name" value="Cytochrome P450"/>
    <property type="match status" value="1"/>
</dbReference>
<dbReference type="GO" id="GO:0016705">
    <property type="term" value="F:oxidoreductase activity, acting on paired donors, with incorporation or reduction of molecular oxygen"/>
    <property type="evidence" value="ECO:0007669"/>
    <property type="project" value="InterPro"/>
</dbReference>
<accession>A0A8H3UYK0</accession>
<comment type="caution">
    <text evidence="7">The sequence shown here is derived from an EMBL/GenBank/DDBJ whole genome shotgun (WGS) entry which is preliminary data.</text>
</comment>
<dbReference type="PRINTS" id="PR00385">
    <property type="entry name" value="P450"/>
</dbReference>
<dbReference type="GO" id="GO:0020037">
    <property type="term" value="F:heme binding"/>
    <property type="evidence" value="ECO:0007669"/>
    <property type="project" value="InterPro"/>
</dbReference>
<keyword evidence="4 5" id="KW-0349">Heme</keyword>
<dbReference type="EMBL" id="WNWR01000160">
    <property type="protein sequence ID" value="KAE9989967.1"/>
    <property type="molecule type" value="Genomic_DNA"/>
</dbReference>
<organism evidence="7 10">
    <name type="scientific">Venturia inaequalis</name>
    <name type="common">Apple scab fungus</name>
    <dbReference type="NCBI Taxonomy" id="5025"/>
    <lineage>
        <taxon>Eukaryota</taxon>
        <taxon>Fungi</taxon>
        <taxon>Dikarya</taxon>
        <taxon>Ascomycota</taxon>
        <taxon>Pezizomycotina</taxon>
        <taxon>Dothideomycetes</taxon>
        <taxon>Pleosporomycetidae</taxon>
        <taxon>Venturiales</taxon>
        <taxon>Venturiaceae</taxon>
        <taxon>Venturia</taxon>
    </lineage>
</organism>
<dbReference type="EMBL" id="WNWS01000076">
    <property type="protein sequence ID" value="KAE9982399.1"/>
    <property type="molecule type" value="Genomic_DNA"/>
</dbReference>
<evidence type="ECO:0008006" key="13">
    <source>
        <dbReference type="Google" id="ProtNLM"/>
    </source>
</evidence>
<evidence type="ECO:0000256" key="4">
    <source>
        <dbReference type="PIRSR" id="PIRSR602401-1"/>
    </source>
</evidence>
<evidence type="ECO:0000313" key="10">
    <source>
        <dbReference type="Proteomes" id="UP000433883"/>
    </source>
</evidence>
<dbReference type="PROSITE" id="PS00086">
    <property type="entry name" value="CYTOCHROME_P450"/>
    <property type="match status" value="1"/>
</dbReference>
<dbReference type="InterPro" id="IPR001128">
    <property type="entry name" value="Cyt_P450"/>
</dbReference>
<feature type="compositionally biased region" description="Basic and acidic residues" evidence="6">
    <location>
        <begin position="254"/>
        <end position="268"/>
    </location>
</feature>
<keyword evidence="5" id="KW-0560">Oxidoreductase</keyword>
<comment type="similarity">
    <text evidence="5">Belongs to the cytochrome P450 family.</text>
</comment>
<evidence type="ECO:0000256" key="2">
    <source>
        <dbReference type="ARBA" id="ARBA00022723"/>
    </source>
</evidence>
<dbReference type="GO" id="GO:0004497">
    <property type="term" value="F:monooxygenase activity"/>
    <property type="evidence" value="ECO:0007669"/>
    <property type="project" value="UniProtKB-KW"/>
</dbReference>
<keyword evidence="12" id="KW-1185">Reference proteome</keyword>
<keyword evidence="3 4" id="KW-0408">Iron</keyword>
<name>A0A8H3UYK0_VENIN</name>
<evidence type="ECO:0000256" key="5">
    <source>
        <dbReference type="RuleBase" id="RU000461"/>
    </source>
</evidence>
<evidence type="ECO:0000313" key="8">
    <source>
        <dbReference type="EMBL" id="KAE9982399.1"/>
    </source>
</evidence>
<dbReference type="InterPro" id="IPR050121">
    <property type="entry name" value="Cytochrome_P450_monoxygenase"/>
</dbReference>
<evidence type="ECO:0000313" key="9">
    <source>
        <dbReference type="EMBL" id="KAE9989967.1"/>
    </source>
</evidence>
<dbReference type="Pfam" id="PF00067">
    <property type="entry name" value="p450"/>
    <property type="match status" value="1"/>
</dbReference>
<dbReference type="FunFam" id="1.10.630.10:FF:000050">
    <property type="entry name" value="Cytochrome P450 monooxygenase"/>
    <property type="match status" value="1"/>
</dbReference>
<evidence type="ECO:0000313" key="7">
    <source>
        <dbReference type="EMBL" id="KAE9977766.1"/>
    </source>
</evidence>
<dbReference type="InterPro" id="IPR036396">
    <property type="entry name" value="Cyt_P450_sf"/>
</dbReference>
<reference evidence="7 10" key="1">
    <citation type="submission" date="2019-11" db="EMBL/GenBank/DDBJ databases">
        <title>Venturia inaequalis Genome Resource.</title>
        <authorList>
            <person name="Lichtner F.J."/>
        </authorList>
    </citation>
    <scope>NUCLEOTIDE SEQUENCE [LARGE SCALE GENOMIC DNA]</scope>
    <source>
        <strain evidence="8 11">120213</strain>
        <strain evidence="7">Bline_iso_100314</strain>
        <strain evidence="9 12">DMI_063113</strain>
    </source>
</reference>
<evidence type="ECO:0000313" key="12">
    <source>
        <dbReference type="Proteomes" id="UP000490939"/>
    </source>
</evidence>
<dbReference type="CDD" id="cd11060">
    <property type="entry name" value="CYP57A1-like"/>
    <property type="match status" value="1"/>
</dbReference>
<evidence type="ECO:0000256" key="1">
    <source>
        <dbReference type="ARBA" id="ARBA00001971"/>
    </source>
</evidence>
<dbReference type="OrthoDB" id="3934656at2759"/>
<proteinExistence type="inferred from homology"/>
<evidence type="ECO:0000256" key="6">
    <source>
        <dbReference type="SAM" id="MobiDB-lite"/>
    </source>
</evidence>
<dbReference type="InterPro" id="IPR002401">
    <property type="entry name" value="Cyt_P450_E_grp-I"/>
</dbReference>